<dbReference type="Pfam" id="PF13843">
    <property type="entry name" value="DDE_Tnp_1_7"/>
    <property type="match status" value="1"/>
</dbReference>
<sequence length="242" mass="27794">ENVAVDESHLLWKGRLSFRQFIRIKRACFGIKSYILSESTSGYIWKLILYCGNETEIQQRPDCGHATNVVLTLLDGLENKGYKVFVDNYYCSPELALELSKVKTDVVGTVCANRKNVPKDLAKMKLKKGEMSAMYDVSGKMGCVKWMDKREVMCLSTVHPLGTVEVQRRGKQVVVPSVIDAYNRLMGGVDRVDQMLSAYPVERKRLKRWYKKEFRHLINMCVFNAHVLHSKNGGKLTLYEFR</sequence>
<dbReference type="PANTHER" id="PTHR46599">
    <property type="entry name" value="PIGGYBAC TRANSPOSABLE ELEMENT-DERIVED PROTEIN 4"/>
    <property type="match status" value="1"/>
</dbReference>
<dbReference type="AlphaFoldDB" id="A0A1B6LL94"/>
<evidence type="ECO:0000313" key="2">
    <source>
        <dbReference type="EMBL" id="JAT24495.1"/>
    </source>
</evidence>
<accession>A0A1B6LL94</accession>
<name>A0A1B6LL94_9HEMI</name>
<organism evidence="2">
    <name type="scientific">Graphocephala atropunctata</name>
    <dbReference type="NCBI Taxonomy" id="36148"/>
    <lineage>
        <taxon>Eukaryota</taxon>
        <taxon>Metazoa</taxon>
        <taxon>Ecdysozoa</taxon>
        <taxon>Arthropoda</taxon>
        <taxon>Hexapoda</taxon>
        <taxon>Insecta</taxon>
        <taxon>Pterygota</taxon>
        <taxon>Neoptera</taxon>
        <taxon>Paraneoptera</taxon>
        <taxon>Hemiptera</taxon>
        <taxon>Auchenorrhyncha</taxon>
        <taxon>Membracoidea</taxon>
        <taxon>Cicadellidae</taxon>
        <taxon>Cicadellinae</taxon>
        <taxon>Cicadellini</taxon>
        <taxon>Graphocephala</taxon>
    </lineage>
</organism>
<dbReference type="EMBL" id="GEBQ01015482">
    <property type="protein sequence ID" value="JAT24495.1"/>
    <property type="molecule type" value="Transcribed_RNA"/>
</dbReference>
<feature type="non-terminal residue" evidence="2">
    <location>
        <position position="242"/>
    </location>
</feature>
<feature type="non-terminal residue" evidence="2">
    <location>
        <position position="1"/>
    </location>
</feature>
<gene>
    <name evidence="2" type="ORF">g.3251</name>
</gene>
<feature type="domain" description="PiggyBac transposable element-derived protein" evidence="1">
    <location>
        <begin position="2"/>
        <end position="226"/>
    </location>
</feature>
<protein>
    <recommendedName>
        <fullName evidence="1">PiggyBac transposable element-derived protein domain-containing protein</fullName>
    </recommendedName>
</protein>
<proteinExistence type="predicted"/>
<evidence type="ECO:0000259" key="1">
    <source>
        <dbReference type="Pfam" id="PF13843"/>
    </source>
</evidence>
<dbReference type="InterPro" id="IPR029526">
    <property type="entry name" value="PGBD"/>
</dbReference>
<reference evidence="2" key="1">
    <citation type="submission" date="2015-11" db="EMBL/GenBank/DDBJ databases">
        <title>De novo transcriptome assembly of four potential Pierce s Disease insect vectors from Arizona vineyards.</title>
        <authorList>
            <person name="Tassone E.E."/>
        </authorList>
    </citation>
    <scope>NUCLEOTIDE SEQUENCE</scope>
</reference>
<dbReference type="PANTHER" id="PTHR46599:SF3">
    <property type="entry name" value="PIGGYBAC TRANSPOSABLE ELEMENT-DERIVED PROTEIN 4"/>
    <property type="match status" value="1"/>
</dbReference>